<comment type="caution">
    <text evidence="1">The sequence shown here is derived from an EMBL/GenBank/DDBJ whole genome shotgun (WGS) entry which is preliminary data.</text>
</comment>
<organism evidence="1 2">
    <name type="scientific">Oryza meyeriana var. granulata</name>
    <dbReference type="NCBI Taxonomy" id="110450"/>
    <lineage>
        <taxon>Eukaryota</taxon>
        <taxon>Viridiplantae</taxon>
        <taxon>Streptophyta</taxon>
        <taxon>Embryophyta</taxon>
        <taxon>Tracheophyta</taxon>
        <taxon>Spermatophyta</taxon>
        <taxon>Magnoliopsida</taxon>
        <taxon>Liliopsida</taxon>
        <taxon>Poales</taxon>
        <taxon>Poaceae</taxon>
        <taxon>BOP clade</taxon>
        <taxon>Oryzoideae</taxon>
        <taxon>Oryzeae</taxon>
        <taxon>Oryzinae</taxon>
        <taxon>Oryza</taxon>
        <taxon>Oryza meyeriana</taxon>
    </lineage>
</organism>
<proteinExistence type="predicted"/>
<accession>A0A6G1EJY4</accession>
<dbReference type="EMBL" id="SPHZ02000003">
    <property type="protein sequence ID" value="KAF0925057.1"/>
    <property type="molecule type" value="Genomic_DNA"/>
</dbReference>
<dbReference type="AlphaFoldDB" id="A0A6G1EJY4"/>
<dbReference type="Proteomes" id="UP000479710">
    <property type="component" value="Unassembled WGS sequence"/>
</dbReference>
<evidence type="ECO:0000313" key="1">
    <source>
        <dbReference type="EMBL" id="KAF0925057.1"/>
    </source>
</evidence>
<evidence type="ECO:0000313" key="2">
    <source>
        <dbReference type="Proteomes" id="UP000479710"/>
    </source>
</evidence>
<name>A0A6G1EJY4_9ORYZ</name>
<reference evidence="1 2" key="1">
    <citation type="submission" date="2019-11" db="EMBL/GenBank/DDBJ databases">
        <title>Whole genome sequence of Oryza granulata.</title>
        <authorList>
            <person name="Li W."/>
        </authorList>
    </citation>
    <scope>NUCLEOTIDE SEQUENCE [LARGE SCALE GENOMIC DNA]</scope>
    <source>
        <strain evidence="2">cv. Menghai</strain>
        <tissue evidence="1">Leaf</tissue>
    </source>
</reference>
<protein>
    <submittedName>
        <fullName evidence="1">Uncharacterized protein</fullName>
    </submittedName>
</protein>
<gene>
    <name evidence="1" type="ORF">E2562_015358</name>
</gene>
<keyword evidence="2" id="KW-1185">Reference proteome</keyword>
<sequence>MTPLQSLPLNPEEETLLSEYYQLASLYLSSSAGVASVIVPTPMPKASAGRWCRSCWALPRRSAGHDHRSWCVSPR</sequence>